<protein>
    <submittedName>
        <fullName evidence="1">2005_t:CDS:1</fullName>
    </submittedName>
</protein>
<dbReference type="EMBL" id="CAJVPK010004889">
    <property type="protein sequence ID" value="CAG8640166.1"/>
    <property type="molecule type" value="Genomic_DNA"/>
</dbReference>
<feature type="non-terminal residue" evidence="1">
    <location>
        <position position="293"/>
    </location>
</feature>
<feature type="non-terminal residue" evidence="1">
    <location>
        <position position="1"/>
    </location>
</feature>
<name>A0A9N9DJ19_9GLOM</name>
<sequence>QYQPALRLMQNQAPIGNPPTAFVLVQNITPTQNPASAPKGDLISFNENSPTLQLREENVPAVDLEIGSSLGNKTILIHKNISNGFEFYDGKRKWYGVKEDFHALSNKYYFIKTDLKEIIIETYKRIIKESEAITEKTNAPKRSEKVDEKENAWLNLVTTDALVFVERYEKEAIQYNVNSMYVFEMLKKEVSWLIASGIYTHYDLECAKENRLKVYLMNESPNALIYEKNIHITGSDMFEKWGNILYNIKKEGGTAEKKRISEIVGPLGDQVKRIHTDGFIVARQVNLKTDIEM</sequence>
<dbReference type="AlphaFoldDB" id="A0A9N9DJ19"/>
<proteinExistence type="predicted"/>
<evidence type="ECO:0000313" key="2">
    <source>
        <dbReference type="Proteomes" id="UP000789706"/>
    </source>
</evidence>
<reference evidence="1" key="1">
    <citation type="submission" date="2021-06" db="EMBL/GenBank/DDBJ databases">
        <authorList>
            <person name="Kallberg Y."/>
            <person name="Tangrot J."/>
            <person name="Rosling A."/>
        </authorList>
    </citation>
    <scope>NUCLEOTIDE SEQUENCE</scope>
    <source>
        <strain evidence="1">AZ414A</strain>
    </source>
</reference>
<keyword evidence="2" id="KW-1185">Reference proteome</keyword>
<evidence type="ECO:0000313" key="1">
    <source>
        <dbReference type="EMBL" id="CAG8640166.1"/>
    </source>
</evidence>
<dbReference type="Proteomes" id="UP000789706">
    <property type="component" value="Unassembled WGS sequence"/>
</dbReference>
<accession>A0A9N9DJ19</accession>
<organism evidence="1 2">
    <name type="scientific">Diversispora eburnea</name>
    <dbReference type="NCBI Taxonomy" id="1213867"/>
    <lineage>
        <taxon>Eukaryota</taxon>
        <taxon>Fungi</taxon>
        <taxon>Fungi incertae sedis</taxon>
        <taxon>Mucoromycota</taxon>
        <taxon>Glomeromycotina</taxon>
        <taxon>Glomeromycetes</taxon>
        <taxon>Diversisporales</taxon>
        <taxon>Diversisporaceae</taxon>
        <taxon>Diversispora</taxon>
    </lineage>
</organism>
<comment type="caution">
    <text evidence="1">The sequence shown here is derived from an EMBL/GenBank/DDBJ whole genome shotgun (WGS) entry which is preliminary data.</text>
</comment>
<gene>
    <name evidence="1" type="ORF">DEBURN_LOCUS11132</name>
</gene>